<dbReference type="Pfam" id="PF17827">
    <property type="entry name" value="PrmC_N"/>
    <property type="match status" value="1"/>
</dbReference>
<dbReference type="CDD" id="cd02440">
    <property type="entry name" value="AdoMet_MTases"/>
    <property type="match status" value="1"/>
</dbReference>
<dbReference type="EMBL" id="JAKZEU010000003">
    <property type="protein sequence ID" value="MCQ0970531.1"/>
    <property type="molecule type" value="Genomic_DNA"/>
</dbReference>
<feature type="binding site" evidence="5">
    <location>
        <begin position="182"/>
        <end position="185"/>
    </location>
    <ligand>
        <name>substrate</name>
    </ligand>
</feature>
<feature type="binding site" evidence="5">
    <location>
        <position position="182"/>
    </location>
    <ligand>
        <name>S-adenosyl-L-methionine</name>
        <dbReference type="ChEBI" id="CHEBI:59789"/>
    </ligand>
</feature>
<protein>
    <recommendedName>
        <fullName evidence="5">Release factor glutamine methyltransferase</fullName>
        <shortName evidence="5">RF MTase</shortName>
        <ecNumber evidence="5">2.1.1.297</ecNumber>
    </recommendedName>
    <alternativeName>
        <fullName evidence="5">N5-glutamine methyltransferase PrmC</fullName>
    </alternativeName>
    <alternativeName>
        <fullName evidence="5">Protein-(glutamine-N5) MTase PrmC</fullName>
    </alternativeName>
    <alternativeName>
        <fullName evidence="5">Protein-glutamine N-methyltransferase PrmC</fullName>
    </alternativeName>
</protein>
<dbReference type="Gene3D" id="3.40.50.150">
    <property type="entry name" value="Vaccinia Virus protein VP39"/>
    <property type="match status" value="1"/>
</dbReference>
<keyword evidence="9" id="KW-1185">Reference proteome</keyword>
<feature type="binding site" evidence="5">
    <location>
        <begin position="118"/>
        <end position="122"/>
    </location>
    <ligand>
        <name>S-adenosyl-L-methionine</name>
        <dbReference type="ChEBI" id="CHEBI:59789"/>
    </ligand>
</feature>
<dbReference type="HAMAP" id="MF_02126">
    <property type="entry name" value="RF_methyltr_PrmC"/>
    <property type="match status" value="1"/>
</dbReference>
<evidence type="ECO:0000256" key="3">
    <source>
        <dbReference type="ARBA" id="ARBA00022691"/>
    </source>
</evidence>
<dbReference type="InterPro" id="IPR004556">
    <property type="entry name" value="HemK-like"/>
</dbReference>
<evidence type="ECO:0000313" key="9">
    <source>
        <dbReference type="Proteomes" id="UP001203945"/>
    </source>
</evidence>
<feature type="domain" description="Release factor glutamine methyltransferase N-terminal" evidence="7">
    <location>
        <begin position="6"/>
        <end position="77"/>
    </location>
</feature>
<evidence type="ECO:0000259" key="7">
    <source>
        <dbReference type="Pfam" id="PF17827"/>
    </source>
</evidence>
<evidence type="ECO:0000256" key="1">
    <source>
        <dbReference type="ARBA" id="ARBA00022603"/>
    </source>
</evidence>
<evidence type="ECO:0000256" key="4">
    <source>
        <dbReference type="ARBA" id="ARBA00048391"/>
    </source>
</evidence>
<dbReference type="PROSITE" id="PS00092">
    <property type="entry name" value="N6_MTASE"/>
    <property type="match status" value="1"/>
</dbReference>
<organism evidence="8 9">
    <name type="scientific">Paracoccus albicereus</name>
    <dbReference type="NCBI Taxonomy" id="2922394"/>
    <lineage>
        <taxon>Bacteria</taxon>
        <taxon>Pseudomonadati</taxon>
        <taxon>Pseudomonadota</taxon>
        <taxon>Alphaproteobacteria</taxon>
        <taxon>Rhodobacterales</taxon>
        <taxon>Paracoccaceae</taxon>
        <taxon>Paracoccus</taxon>
    </lineage>
</organism>
<sequence length="280" mass="29469">MTGTAALQDAVARLRAAGVDDPAGDARRLLLHAFGSDLQRHQLAERLSQPLPGSVAARFQAMVTARAARQPVSQITGRRAFWTHDFAVTRDTLDPRPETEVLVEAALGLSWHNVLDLGTGTGAILISLLAARPGSLGLGTDVSEAALRVARGNATRIGVSADFRLSDWFANVAGRFDLIVSNPPYIAISEMTGLSPEVREWEPAGALTDGGDGLSAYRAIAAGAGRHLNHGGHVLCEIGAAQGPAVSALFREAGAEVRVITDLDGRDRVVASRFRQESAG</sequence>
<dbReference type="InterPro" id="IPR040758">
    <property type="entry name" value="PrmC_N"/>
</dbReference>
<dbReference type="Pfam" id="PF05175">
    <property type="entry name" value="MTS"/>
    <property type="match status" value="1"/>
</dbReference>
<dbReference type="PANTHER" id="PTHR18895">
    <property type="entry name" value="HEMK METHYLTRANSFERASE"/>
    <property type="match status" value="1"/>
</dbReference>
<feature type="domain" description="Methyltransferase small" evidence="6">
    <location>
        <begin position="99"/>
        <end position="187"/>
    </location>
</feature>
<dbReference type="InterPro" id="IPR007848">
    <property type="entry name" value="Small_mtfrase_dom"/>
</dbReference>
<reference evidence="8 9" key="1">
    <citation type="submission" date="2022-03" db="EMBL/GenBank/DDBJ databases">
        <authorList>
            <person name="He Y."/>
        </authorList>
    </citation>
    <scope>NUCLEOTIDE SEQUENCE [LARGE SCALE GENOMIC DNA]</scope>
    <source>
        <strain evidence="8 9">TK19116</strain>
    </source>
</reference>
<feature type="binding site" evidence="5">
    <location>
        <position position="141"/>
    </location>
    <ligand>
        <name>S-adenosyl-L-methionine</name>
        <dbReference type="ChEBI" id="CHEBI:59789"/>
    </ligand>
</feature>
<comment type="similarity">
    <text evidence="5">Belongs to the protein N5-glutamine methyltransferase family. PrmC subfamily.</text>
</comment>
<keyword evidence="2 5" id="KW-0808">Transferase</keyword>
<comment type="function">
    <text evidence="5">Methylates the class 1 translation termination release factors RF1/PrfA and RF2/PrfB on the glutamine residue of the universally conserved GGQ motif.</text>
</comment>
<dbReference type="InterPro" id="IPR019874">
    <property type="entry name" value="RF_methyltr_PrmC"/>
</dbReference>
<dbReference type="RefSeq" id="WP_255329560.1">
    <property type="nucleotide sequence ID" value="NZ_JAKZEU010000003.1"/>
</dbReference>
<evidence type="ECO:0000313" key="8">
    <source>
        <dbReference type="EMBL" id="MCQ0970531.1"/>
    </source>
</evidence>
<evidence type="ECO:0000259" key="6">
    <source>
        <dbReference type="Pfam" id="PF05175"/>
    </source>
</evidence>
<keyword evidence="3 5" id="KW-0949">S-adenosyl-L-methionine</keyword>
<accession>A0ABT1MUJ2</accession>
<gene>
    <name evidence="5 8" type="primary">prmC</name>
    <name evidence="8" type="ORF">MLD63_08860</name>
</gene>
<name>A0ABT1MUJ2_9RHOB</name>
<evidence type="ECO:0000256" key="2">
    <source>
        <dbReference type="ARBA" id="ARBA00022679"/>
    </source>
</evidence>
<keyword evidence="1 5" id="KW-0489">Methyltransferase</keyword>
<proteinExistence type="inferred from homology"/>
<feature type="binding site" evidence="5">
    <location>
        <position position="168"/>
    </location>
    <ligand>
        <name>S-adenosyl-L-methionine</name>
        <dbReference type="ChEBI" id="CHEBI:59789"/>
    </ligand>
</feature>
<dbReference type="GO" id="GO:0102559">
    <property type="term" value="F:peptide chain release factor N(5)-glutamine methyltransferase activity"/>
    <property type="evidence" value="ECO:0007669"/>
    <property type="project" value="UniProtKB-EC"/>
</dbReference>
<evidence type="ECO:0000256" key="5">
    <source>
        <dbReference type="HAMAP-Rule" id="MF_02126"/>
    </source>
</evidence>
<dbReference type="NCBIfam" id="TIGR03534">
    <property type="entry name" value="RF_mod_PrmC"/>
    <property type="match status" value="1"/>
</dbReference>
<dbReference type="GO" id="GO:0032259">
    <property type="term" value="P:methylation"/>
    <property type="evidence" value="ECO:0007669"/>
    <property type="project" value="UniProtKB-KW"/>
</dbReference>
<dbReference type="Proteomes" id="UP001203945">
    <property type="component" value="Unassembled WGS sequence"/>
</dbReference>
<dbReference type="Gene3D" id="1.10.8.10">
    <property type="entry name" value="DNA helicase RuvA subunit, C-terminal domain"/>
    <property type="match status" value="1"/>
</dbReference>
<comment type="caution">
    <text evidence="8">The sequence shown here is derived from an EMBL/GenBank/DDBJ whole genome shotgun (WGS) entry which is preliminary data.</text>
</comment>
<dbReference type="EC" id="2.1.1.297" evidence="5"/>
<comment type="catalytic activity">
    <reaction evidence="4 5">
        <text>L-glutaminyl-[peptide chain release factor] + S-adenosyl-L-methionine = N(5)-methyl-L-glutaminyl-[peptide chain release factor] + S-adenosyl-L-homocysteine + H(+)</text>
        <dbReference type="Rhea" id="RHEA:42896"/>
        <dbReference type="Rhea" id="RHEA-COMP:10271"/>
        <dbReference type="Rhea" id="RHEA-COMP:10272"/>
        <dbReference type="ChEBI" id="CHEBI:15378"/>
        <dbReference type="ChEBI" id="CHEBI:30011"/>
        <dbReference type="ChEBI" id="CHEBI:57856"/>
        <dbReference type="ChEBI" id="CHEBI:59789"/>
        <dbReference type="ChEBI" id="CHEBI:61891"/>
        <dbReference type="EC" id="2.1.1.297"/>
    </reaction>
</comment>
<dbReference type="NCBIfam" id="TIGR00536">
    <property type="entry name" value="hemK_fam"/>
    <property type="match status" value="1"/>
</dbReference>
<dbReference type="InterPro" id="IPR002052">
    <property type="entry name" value="DNA_methylase_N6_adenine_CS"/>
</dbReference>
<dbReference type="InterPro" id="IPR050320">
    <property type="entry name" value="N5-glutamine_MTase"/>
</dbReference>
<dbReference type="PANTHER" id="PTHR18895:SF74">
    <property type="entry name" value="MTRF1L RELEASE FACTOR GLUTAMINE METHYLTRANSFERASE"/>
    <property type="match status" value="1"/>
</dbReference>
<dbReference type="InterPro" id="IPR029063">
    <property type="entry name" value="SAM-dependent_MTases_sf"/>
</dbReference>
<dbReference type="SUPFAM" id="SSF53335">
    <property type="entry name" value="S-adenosyl-L-methionine-dependent methyltransferases"/>
    <property type="match status" value="1"/>
</dbReference>